<feature type="region of interest" description="Disordered" evidence="1">
    <location>
        <begin position="48"/>
        <end position="95"/>
    </location>
</feature>
<reference evidence="2" key="1">
    <citation type="submission" date="2020-06" db="EMBL/GenBank/DDBJ databases">
        <authorList>
            <person name="Li T."/>
            <person name="Hu X."/>
            <person name="Zhang T."/>
            <person name="Song X."/>
            <person name="Zhang H."/>
            <person name="Dai N."/>
            <person name="Sheng W."/>
            <person name="Hou X."/>
            <person name="Wei L."/>
        </authorList>
    </citation>
    <scope>NUCLEOTIDE SEQUENCE</scope>
    <source>
        <strain evidence="2">KEN1</strain>
        <tissue evidence="2">Leaf</tissue>
    </source>
</reference>
<evidence type="ECO:0000256" key="1">
    <source>
        <dbReference type="SAM" id="MobiDB-lite"/>
    </source>
</evidence>
<organism evidence="2">
    <name type="scientific">Sesamum latifolium</name>
    <dbReference type="NCBI Taxonomy" id="2727402"/>
    <lineage>
        <taxon>Eukaryota</taxon>
        <taxon>Viridiplantae</taxon>
        <taxon>Streptophyta</taxon>
        <taxon>Embryophyta</taxon>
        <taxon>Tracheophyta</taxon>
        <taxon>Spermatophyta</taxon>
        <taxon>Magnoliopsida</taxon>
        <taxon>eudicotyledons</taxon>
        <taxon>Gunneridae</taxon>
        <taxon>Pentapetalae</taxon>
        <taxon>asterids</taxon>
        <taxon>lamiids</taxon>
        <taxon>Lamiales</taxon>
        <taxon>Pedaliaceae</taxon>
        <taxon>Sesamum</taxon>
    </lineage>
</organism>
<accession>A0AAW2YBV0</accession>
<evidence type="ECO:0000313" key="2">
    <source>
        <dbReference type="EMBL" id="KAL0463287.1"/>
    </source>
</evidence>
<proteinExistence type="predicted"/>
<gene>
    <name evidence="2" type="ORF">Slati_0216300</name>
</gene>
<evidence type="ECO:0008006" key="3">
    <source>
        <dbReference type="Google" id="ProtNLM"/>
    </source>
</evidence>
<comment type="caution">
    <text evidence="2">The sequence shown here is derived from an EMBL/GenBank/DDBJ whole genome shotgun (WGS) entry which is preliminary data.</text>
</comment>
<name>A0AAW2YBV0_9LAMI</name>
<dbReference type="EMBL" id="JACGWN010000001">
    <property type="protein sequence ID" value="KAL0463287.1"/>
    <property type="molecule type" value="Genomic_DNA"/>
</dbReference>
<protein>
    <recommendedName>
        <fullName evidence="3">CCHC-type domain-containing protein</fullName>
    </recommendedName>
</protein>
<reference evidence="2" key="2">
    <citation type="journal article" date="2024" name="Plant">
        <title>Genomic evolution and insights into agronomic trait innovations of Sesamum species.</title>
        <authorList>
            <person name="Miao H."/>
            <person name="Wang L."/>
            <person name="Qu L."/>
            <person name="Liu H."/>
            <person name="Sun Y."/>
            <person name="Le M."/>
            <person name="Wang Q."/>
            <person name="Wei S."/>
            <person name="Zheng Y."/>
            <person name="Lin W."/>
            <person name="Duan Y."/>
            <person name="Cao H."/>
            <person name="Xiong S."/>
            <person name="Wang X."/>
            <person name="Wei L."/>
            <person name="Li C."/>
            <person name="Ma Q."/>
            <person name="Ju M."/>
            <person name="Zhao R."/>
            <person name="Li G."/>
            <person name="Mu C."/>
            <person name="Tian Q."/>
            <person name="Mei H."/>
            <person name="Zhang T."/>
            <person name="Gao T."/>
            <person name="Zhang H."/>
        </authorList>
    </citation>
    <scope>NUCLEOTIDE SEQUENCE</scope>
    <source>
        <strain evidence="2">KEN1</strain>
    </source>
</reference>
<dbReference type="AlphaFoldDB" id="A0AAW2YBV0"/>
<sequence length="127" mass="14362">MNNLGVAMWNGAPIGPCGACGQMGHLSQYCKVRHQFSIHQDANFVSHDDRSNFNPYSNSYNSGWDNHPNFSWSNNQQQGPTRPHQPRQPPPQEQKSNLEEMLSKFITATDTLRTNMGVGFQSTLRKL</sequence>
<feature type="compositionally biased region" description="Low complexity" evidence="1">
    <location>
        <begin position="52"/>
        <end position="62"/>
    </location>
</feature>